<dbReference type="EMBL" id="JAVFWL010000002">
    <property type="protein sequence ID" value="KAK6737920.1"/>
    <property type="molecule type" value="Genomic_DNA"/>
</dbReference>
<feature type="compositionally biased region" description="Polar residues" evidence="5">
    <location>
        <begin position="651"/>
        <end position="666"/>
    </location>
</feature>
<evidence type="ECO:0000256" key="1">
    <source>
        <dbReference type="ARBA" id="ARBA00007473"/>
    </source>
</evidence>
<dbReference type="InterPro" id="IPR024626">
    <property type="entry name" value="Kri1-like_C"/>
</dbReference>
<gene>
    <name evidence="7" type="primary">Necator_chrII.g7972</name>
    <name evidence="7" type="ORF">RB195_020178</name>
</gene>
<keyword evidence="8" id="KW-1185">Reference proteome</keyword>
<comment type="caution">
    <text evidence="7">The sequence shown here is derived from an EMBL/GenBank/DDBJ whole genome shotgun (WGS) entry which is preliminary data.</text>
</comment>
<dbReference type="PROSITE" id="PS51417">
    <property type="entry name" value="ARF"/>
    <property type="match status" value="1"/>
</dbReference>
<dbReference type="Proteomes" id="UP001303046">
    <property type="component" value="Unassembled WGS sequence"/>
</dbReference>
<evidence type="ECO:0000256" key="5">
    <source>
        <dbReference type="SAM" id="MobiDB-lite"/>
    </source>
</evidence>
<dbReference type="InterPro" id="IPR006689">
    <property type="entry name" value="Small_GTPase_ARF/SAR"/>
</dbReference>
<feature type="region of interest" description="Disordered" evidence="5">
    <location>
        <begin position="280"/>
        <end position="321"/>
    </location>
</feature>
<protein>
    <recommendedName>
        <fullName evidence="2">Protein KRI1 homolog</fullName>
    </recommendedName>
</protein>
<comment type="similarity">
    <text evidence="1">Belongs to the KRI1 family.</text>
</comment>
<keyword evidence="4" id="KW-0342">GTP-binding</keyword>
<evidence type="ECO:0000256" key="4">
    <source>
        <dbReference type="ARBA" id="ARBA00023134"/>
    </source>
</evidence>
<dbReference type="Pfam" id="PF12936">
    <property type="entry name" value="Kri1_C"/>
    <property type="match status" value="1"/>
</dbReference>
<dbReference type="PRINTS" id="PR00328">
    <property type="entry name" value="SAR1GTPBP"/>
</dbReference>
<feature type="compositionally biased region" description="Basic and acidic residues" evidence="5">
    <location>
        <begin position="374"/>
        <end position="387"/>
    </location>
</feature>
<dbReference type="PANTHER" id="PTHR14490:SF5">
    <property type="entry name" value="PROTEIN KRI1 HOMOLOG"/>
    <property type="match status" value="1"/>
</dbReference>
<reference evidence="7 8" key="1">
    <citation type="submission" date="2023-08" db="EMBL/GenBank/DDBJ databases">
        <title>A Necator americanus chromosomal reference genome.</title>
        <authorList>
            <person name="Ilik V."/>
            <person name="Petrzelkova K.J."/>
            <person name="Pardy F."/>
            <person name="Fuh T."/>
            <person name="Niatou-Singa F.S."/>
            <person name="Gouil Q."/>
            <person name="Baker L."/>
            <person name="Ritchie M.E."/>
            <person name="Jex A.R."/>
            <person name="Gazzola D."/>
            <person name="Li H."/>
            <person name="Toshio Fujiwara R."/>
            <person name="Zhan B."/>
            <person name="Aroian R.V."/>
            <person name="Pafco B."/>
            <person name="Schwarz E.M."/>
        </authorList>
    </citation>
    <scope>NUCLEOTIDE SEQUENCE [LARGE SCALE GENOMIC DNA]</scope>
    <source>
        <strain evidence="7 8">Aroian</strain>
        <tissue evidence="7">Whole animal</tissue>
    </source>
</reference>
<dbReference type="Gene3D" id="3.40.50.300">
    <property type="entry name" value="P-loop containing nucleotide triphosphate hydrolases"/>
    <property type="match status" value="1"/>
</dbReference>
<feature type="region of interest" description="Disordered" evidence="5">
    <location>
        <begin position="374"/>
        <end position="458"/>
    </location>
</feature>
<evidence type="ECO:0000313" key="8">
    <source>
        <dbReference type="Proteomes" id="UP001303046"/>
    </source>
</evidence>
<dbReference type="SMART" id="SM00177">
    <property type="entry name" value="ARF"/>
    <property type="match status" value="1"/>
</dbReference>
<dbReference type="Pfam" id="PF00025">
    <property type="entry name" value="Arf"/>
    <property type="match status" value="1"/>
</dbReference>
<organism evidence="7 8">
    <name type="scientific">Necator americanus</name>
    <name type="common">Human hookworm</name>
    <dbReference type="NCBI Taxonomy" id="51031"/>
    <lineage>
        <taxon>Eukaryota</taxon>
        <taxon>Metazoa</taxon>
        <taxon>Ecdysozoa</taxon>
        <taxon>Nematoda</taxon>
        <taxon>Chromadorea</taxon>
        <taxon>Rhabditida</taxon>
        <taxon>Rhabditina</taxon>
        <taxon>Rhabditomorpha</taxon>
        <taxon>Strongyloidea</taxon>
        <taxon>Ancylostomatidae</taxon>
        <taxon>Bunostominae</taxon>
        <taxon>Necator</taxon>
    </lineage>
</organism>
<feature type="region of interest" description="Disordered" evidence="5">
    <location>
        <begin position="568"/>
        <end position="682"/>
    </location>
</feature>
<evidence type="ECO:0000256" key="2">
    <source>
        <dbReference type="ARBA" id="ARBA00017294"/>
    </source>
</evidence>
<name>A0ABR1CIK3_NECAM</name>
<feature type="region of interest" description="Disordered" evidence="5">
    <location>
        <begin position="121"/>
        <end position="184"/>
    </location>
</feature>
<dbReference type="SMART" id="SM00178">
    <property type="entry name" value="SAR"/>
    <property type="match status" value="1"/>
</dbReference>
<proteinExistence type="inferred from homology"/>
<evidence type="ECO:0000313" key="7">
    <source>
        <dbReference type="EMBL" id="KAK6737920.1"/>
    </source>
</evidence>
<keyword evidence="3" id="KW-0547">Nucleotide-binding</keyword>
<feature type="compositionally biased region" description="Basic and acidic residues" evidence="5">
    <location>
        <begin position="298"/>
        <end position="321"/>
    </location>
</feature>
<feature type="compositionally biased region" description="Basic and acidic residues" evidence="5">
    <location>
        <begin position="416"/>
        <end position="435"/>
    </location>
</feature>
<dbReference type="Pfam" id="PF05178">
    <property type="entry name" value="Kri1"/>
    <property type="match status" value="1"/>
</dbReference>
<feature type="compositionally biased region" description="Basic and acidic residues" evidence="5">
    <location>
        <begin position="573"/>
        <end position="585"/>
    </location>
</feature>
<evidence type="ECO:0000259" key="6">
    <source>
        <dbReference type="Pfam" id="PF12936"/>
    </source>
</evidence>
<feature type="region of interest" description="Disordered" evidence="5">
    <location>
        <begin position="40"/>
        <end position="59"/>
    </location>
</feature>
<dbReference type="SUPFAM" id="SSF52540">
    <property type="entry name" value="P-loop containing nucleoside triphosphate hydrolases"/>
    <property type="match status" value="1"/>
</dbReference>
<feature type="domain" description="Kri1-like C-terminal" evidence="6">
    <location>
        <begin position="473"/>
        <end position="560"/>
    </location>
</feature>
<dbReference type="CDD" id="cd04151">
    <property type="entry name" value="Arl1"/>
    <property type="match status" value="1"/>
</dbReference>
<dbReference type="PANTHER" id="PTHR14490">
    <property type="entry name" value="ZINC FINGER, ZZ TYPE"/>
    <property type="match status" value="1"/>
</dbReference>
<accession>A0ABR1CIK3</accession>
<feature type="compositionally biased region" description="Acidic residues" evidence="5">
    <location>
        <begin position="45"/>
        <end position="57"/>
    </location>
</feature>
<evidence type="ECO:0000256" key="3">
    <source>
        <dbReference type="ARBA" id="ARBA00022741"/>
    </source>
</evidence>
<dbReference type="InterPro" id="IPR027417">
    <property type="entry name" value="P-loop_NTPase"/>
</dbReference>
<dbReference type="InterPro" id="IPR018034">
    <property type="entry name" value="Kri1"/>
</dbReference>
<sequence length="876" mass="103166">MKLLGSDDEDEAGPSLEINKNYAERYDNWRRLEELQKIKDKYGDDVNETSSSEEEPEWSAADEMRFLRTLSALKGNDVAIYDEKSNFWQADEKQESVTREKKTKKEEPMYLKDYERKLILEKEGQIDESDEDDERKHSNYFDQQEQIRNALRQAVRNQGSDDDDDSLLVPKMKTKEEKAQEDEDFYSWMRAREGDEISENDDLKNLKEAWRNPDIDESEKFLRDYLVNKDFIPEVEDRMVTLDDLREIEEDEKDLDRQRDFEHKYNFRFEEPDQEFIKQYPRTVGESLRKTNSKRKEKREEYKERKEREKRERKQEIREMKKMKKAEIEKKLERLKMMAGDDISISVDDLEGDFDPKEYDKRMQQIFNDDYYGKNEEVHEEDQEKPVFSDMEDFDAASDSSDYDNFPISTVNCDSNGKEHGEAEKNEENGTEDRTCNGTSARTKEDSRRKKKRNSKFREAVRRKKPIFDPNEKTFEEYFNEYYALDYEDIVGDKLTRFKYRQVVPNDFGLSVGEILSADDRQLNAWASLKKATGYRSEHEEIVEKKRYEKKAADVKKKEKIFSTDFGGKKSKLKEEQKNEEKVVQEETANSVEPKKKKKKKKKDKEPTMENIEQPSPNDEIVVPGKSFTEQNGETAKKKRKRKRKGEIQVLSESLDSVANQSSSDQPKLRKKKKAQSAEEDLNINDDRLRAYGINPKKFRNKIKFAKKKNQANEIVVVSREDFRREKRWAELQVGEVVTTIPTIGFNVEQVEYKNLKFQVWDLGGQTSIRPYWRCYYANTDAIIYVVDSADRDRVGISRQELVAMLQEDELQGAILAVLANKQDIANCLTPAEVHKALGLEALRNRTFQIFKTSAAKGEGLDEAMEWLANNLQQRK</sequence>